<dbReference type="PANTHER" id="PTHR12277">
    <property type="entry name" value="ALPHA/BETA HYDROLASE DOMAIN-CONTAINING PROTEIN"/>
    <property type="match status" value="1"/>
</dbReference>
<dbReference type="AlphaFoldDB" id="A0A1D3D8W3"/>
<accession>A0A1D3D8W3</accession>
<dbReference type="Proteomes" id="UP000095192">
    <property type="component" value="Unassembled WGS sequence"/>
</dbReference>
<protein>
    <submittedName>
        <fullName evidence="2">Esterase lipase domain-containing protein</fullName>
    </submittedName>
</protein>
<reference evidence="2 3" key="1">
    <citation type="journal article" date="2016" name="BMC Genomics">
        <title>Comparative genomics reveals Cyclospora cayetanensis possesses coccidia-like metabolism and invasion components but unique surface antigens.</title>
        <authorList>
            <person name="Liu S."/>
            <person name="Wang L."/>
            <person name="Zheng H."/>
            <person name="Xu Z."/>
            <person name="Roellig D.M."/>
            <person name="Li N."/>
            <person name="Frace M.A."/>
            <person name="Tang K."/>
            <person name="Arrowood M.J."/>
            <person name="Moss D.M."/>
            <person name="Zhang L."/>
            <person name="Feng Y."/>
            <person name="Xiao L."/>
        </authorList>
    </citation>
    <scope>NUCLEOTIDE SEQUENCE [LARGE SCALE GENOMIC DNA]</scope>
    <source>
        <strain evidence="2 3">CHN_HEN01</strain>
    </source>
</reference>
<comment type="caution">
    <text evidence="2">The sequence shown here is derived from an EMBL/GenBank/DDBJ whole genome shotgun (WGS) entry which is preliminary data.</text>
</comment>
<evidence type="ECO:0000313" key="2">
    <source>
        <dbReference type="EMBL" id="OEH79895.1"/>
    </source>
</evidence>
<dbReference type="Gene3D" id="3.40.50.1820">
    <property type="entry name" value="alpha/beta hydrolase"/>
    <property type="match status" value="1"/>
</dbReference>
<dbReference type="InterPro" id="IPR029058">
    <property type="entry name" value="AB_hydrolase_fold"/>
</dbReference>
<gene>
    <name evidence="2" type="ORF">cyc_05024</name>
</gene>
<feature type="compositionally biased region" description="Low complexity" evidence="1">
    <location>
        <begin position="557"/>
        <end position="571"/>
    </location>
</feature>
<evidence type="ECO:0000256" key="1">
    <source>
        <dbReference type="SAM" id="MobiDB-lite"/>
    </source>
</evidence>
<feature type="region of interest" description="Disordered" evidence="1">
    <location>
        <begin position="547"/>
        <end position="571"/>
    </location>
</feature>
<evidence type="ECO:0000313" key="3">
    <source>
        <dbReference type="Proteomes" id="UP000095192"/>
    </source>
</evidence>
<name>A0A1D3D8W3_9EIME</name>
<sequence length="571" mass="62588">MACVASARQIDSTEGTKKLVAVLAAVAALQPAATTALHNSGSDQTGALAGSAAGTQQRTQHPVSICGCSSISSSSHSRMVTDLPAQGATSFRCLFLPFWRKGSRAGWEAPDYEAKTYEIRSSHARRFQTCLIGTSHQLSNGHTRAIGCCRPPKLGSSEPHLTCFLLQQKRELPQQLPTALCPACTTVYGDWNGFCNCNVKDSSTADAIPPSNNLLRIPSCSSHNSSTISLKVLQLTTASGSIIPALFLHHPAAKQTLLVSHGSDKDLGCMYPLIVSLCRSLSINVLAYEYTGYGFCCCSNTKKQEQQKQQRRLCRASLAGVYNDIRAAFVWLLQHQQQTPLSIILYSEGRGLIPALWLRTELVAEGLQLGGLVFVCPAPTVATVPEEQDTEKERRKGFIRRMASSCCRKRSELHQVYMQLLELQLDELLILEGASEAVPAGKTPQLLLRQRAAAAATNFKAEASGCTCGSMPKGEQLRLLKEYVHRAGEQQQQHEFVLEQKQMFLSDLIHKDEPKVFSEQKRQQICNEPHACRVKSAPTKYRIELVSPSPTVEGTPQQELQLGQQRQSGQQ</sequence>
<dbReference type="EMBL" id="JROU02000252">
    <property type="protein sequence ID" value="OEH79895.1"/>
    <property type="molecule type" value="Genomic_DNA"/>
</dbReference>
<proteinExistence type="predicted"/>
<dbReference type="PANTHER" id="PTHR12277:SF81">
    <property type="entry name" value="PROTEIN ABHD13"/>
    <property type="match status" value="1"/>
</dbReference>
<dbReference type="SUPFAM" id="SSF53474">
    <property type="entry name" value="alpha/beta-Hydrolases"/>
    <property type="match status" value="1"/>
</dbReference>
<organism evidence="2 3">
    <name type="scientific">Cyclospora cayetanensis</name>
    <dbReference type="NCBI Taxonomy" id="88456"/>
    <lineage>
        <taxon>Eukaryota</taxon>
        <taxon>Sar</taxon>
        <taxon>Alveolata</taxon>
        <taxon>Apicomplexa</taxon>
        <taxon>Conoidasida</taxon>
        <taxon>Coccidia</taxon>
        <taxon>Eucoccidiorida</taxon>
        <taxon>Eimeriorina</taxon>
        <taxon>Eimeriidae</taxon>
        <taxon>Cyclospora</taxon>
    </lineage>
</organism>
<dbReference type="InParanoid" id="A0A1D3D8W3"/>
<keyword evidence="3" id="KW-1185">Reference proteome</keyword>
<dbReference type="VEuPathDB" id="ToxoDB:cyc_05024"/>
<dbReference type="VEuPathDB" id="ToxoDB:LOC34621457"/>